<gene>
    <name evidence="2" type="ORF">HAX54_050018</name>
</gene>
<accession>A0ABS8SXF7</accession>
<organism evidence="2 3">
    <name type="scientific">Datura stramonium</name>
    <name type="common">Jimsonweed</name>
    <name type="synonym">Common thornapple</name>
    <dbReference type="NCBI Taxonomy" id="4076"/>
    <lineage>
        <taxon>Eukaryota</taxon>
        <taxon>Viridiplantae</taxon>
        <taxon>Streptophyta</taxon>
        <taxon>Embryophyta</taxon>
        <taxon>Tracheophyta</taxon>
        <taxon>Spermatophyta</taxon>
        <taxon>Magnoliopsida</taxon>
        <taxon>eudicotyledons</taxon>
        <taxon>Gunneridae</taxon>
        <taxon>Pentapetalae</taxon>
        <taxon>asterids</taxon>
        <taxon>lamiids</taxon>
        <taxon>Solanales</taxon>
        <taxon>Solanaceae</taxon>
        <taxon>Solanoideae</taxon>
        <taxon>Datureae</taxon>
        <taxon>Datura</taxon>
    </lineage>
</organism>
<keyword evidence="3" id="KW-1185">Reference proteome</keyword>
<comment type="caution">
    <text evidence="2">The sequence shown here is derived from an EMBL/GenBank/DDBJ whole genome shotgun (WGS) entry which is preliminary data.</text>
</comment>
<evidence type="ECO:0000256" key="1">
    <source>
        <dbReference type="SAM" id="MobiDB-lite"/>
    </source>
</evidence>
<proteinExistence type="predicted"/>
<name>A0ABS8SXF7_DATST</name>
<feature type="region of interest" description="Disordered" evidence="1">
    <location>
        <begin position="1"/>
        <end position="34"/>
    </location>
</feature>
<feature type="compositionally biased region" description="Polar residues" evidence="1">
    <location>
        <begin position="10"/>
        <end position="30"/>
    </location>
</feature>
<dbReference type="Proteomes" id="UP000823775">
    <property type="component" value="Unassembled WGS sequence"/>
</dbReference>
<evidence type="ECO:0000313" key="3">
    <source>
        <dbReference type="Proteomes" id="UP000823775"/>
    </source>
</evidence>
<protein>
    <submittedName>
        <fullName evidence="2">Uncharacterized protein</fullName>
    </submittedName>
</protein>
<sequence>MEEAVAESASLETTTEMNFSIESSRPNQPQDGKVERAVRGALPLQDRVSVVLNGVIDPPIKKSGYGGHLLPNRAWVRMMVIFFGRKNLMLYLRR</sequence>
<reference evidence="2 3" key="1">
    <citation type="journal article" date="2021" name="BMC Genomics">
        <title>Datura genome reveals duplications of psychoactive alkaloid biosynthetic genes and high mutation rate following tissue culture.</title>
        <authorList>
            <person name="Rajewski A."/>
            <person name="Carter-House D."/>
            <person name="Stajich J."/>
            <person name="Litt A."/>
        </authorList>
    </citation>
    <scope>NUCLEOTIDE SEQUENCE [LARGE SCALE GENOMIC DNA]</scope>
    <source>
        <strain evidence="2">AR-01</strain>
    </source>
</reference>
<evidence type="ECO:0000313" key="2">
    <source>
        <dbReference type="EMBL" id="MCD7463134.1"/>
    </source>
</evidence>
<dbReference type="EMBL" id="JACEIK010000867">
    <property type="protein sequence ID" value="MCD7463134.1"/>
    <property type="molecule type" value="Genomic_DNA"/>
</dbReference>